<dbReference type="GO" id="GO:0006741">
    <property type="term" value="P:NADP+ biosynthetic process"/>
    <property type="evidence" value="ECO:0007669"/>
    <property type="project" value="TreeGrafter"/>
</dbReference>
<gene>
    <name evidence="1" type="ORF">FQV27_04335</name>
</gene>
<dbReference type="EMBL" id="VOPL01000001">
    <property type="protein sequence ID" value="TXB71082.1"/>
    <property type="molecule type" value="Genomic_DNA"/>
</dbReference>
<protein>
    <submittedName>
        <fullName evidence="1">NAD kinase</fullName>
        <ecNumber evidence="1">2.7.1.23</ecNumber>
    </submittedName>
</protein>
<dbReference type="Pfam" id="PF20143">
    <property type="entry name" value="NAD_kinase_C"/>
    <property type="match status" value="1"/>
</dbReference>
<dbReference type="InterPro" id="IPR016064">
    <property type="entry name" value="NAD/diacylglycerol_kinase_sf"/>
</dbReference>
<evidence type="ECO:0000313" key="1">
    <source>
        <dbReference type="EMBL" id="TXB71082.1"/>
    </source>
</evidence>
<keyword evidence="1" id="KW-0808">Transferase</keyword>
<dbReference type="GO" id="GO:0003951">
    <property type="term" value="F:NAD+ kinase activity"/>
    <property type="evidence" value="ECO:0007669"/>
    <property type="project" value="UniProtKB-EC"/>
</dbReference>
<dbReference type="NCBIfam" id="NF003406">
    <property type="entry name" value="PRK04761.1"/>
    <property type="match status" value="1"/>
</dbReference>
<dbReference type="Proteomes" id="UP000321562">
    <property type="component" value="Unassembled WGS sequence"/>
</dbReference>
<dbReference type="OrthoDB" id="9774737at2"/>
<proteinExistence type="predicted"/>
<dbReference type="EC" id="2.7.1.23" evidence="1"/>
<dbReference type="Gene3D" id="2.60.200.30">
    <property type="entry name" value="Probable inorganic polyphosphate/atp-NAD kinase, domain 2"/>
    <property type="match status" value="1"/>
</dbReference>
<dbReference type="GO" id="GO:0019674">
    <property type="term" value="P:NAD+ metabolic process"/>
    <property type="evidence" value="ECO:0007669"/>
    <property type="project" value="InterPro"/>
</dbReference>
<keyword evidence="2" id="KW-1185">Reference proteome</keyword>
<dbReference type="InterPro" id="IPR017438">
    <property type="entry name" value="ATP-NAD_kinase_N"/>
</dbReference>
<organism evidence="1 2">
    <name type="scientific">Paracoccus aurantiacus</name>
    <dbReference type="NCBI Taxonomy" id="2599412"/>
    <lineage>
        <taxon>Bacteria</taxon>
        <taxon>Pseudomonadati</taxon>
        <taxon>Pseudomonadota</taxon>
        <taxon>Alphaproteobacteria</taxon>
        <taxon>Rhodobacterales</taxon>
        <taxon>Paracoccaceae</taxon>
        <taxon>Paracoccus</taxon>
    </lineage>
</organism>
<dbReference type="PANTHER" id="PTHR20275">
    <property type="entry name" value="NAD KINASE"/>
    <property type="match status" value="1"/>
</dbReference>
<sequence>MTARLMFVASETTVAQDALVRLTARYGQADEADAGVIVALGGDGLMLSTLHRNLGLPVYGMNRGTIGFLMNDYAENDLPERIAEAEMTVTNPLAMVAGSRDGTEHQALAINEVSLLRAGPQAAKLRISVNGRVRMEELVCDGALLCTPAGSTAYNYSAHGPILPMGSDVLALTAIAAFRPRRWRGAILPTSATVRFDVLEPEKRPVMADADSRGVDSVRWVEIRSQPAIQHRILFDPGHGLEERLTREQFV</sequence>
<dbReference type="RefSeq" id="WP_147096564.1">
    <property type="nucleotide sequence ID" value="NZ_JBHUFH010000002.1"/>
</dbReference>
<evidence type="ECO:0000313" key="2">
    <source>
        <dbReference type="Proteomes" id="UP000321562"/>
    </source>
</evidence>
<dbReference type="Gene3D" id="3.40.50.10330">
    <property type="entry name" value="Probable inorganic polyphosphate/atp-NAD kinase, domain 1"/>
    <property type="match status" value="1"/>
</dbReference>
<keyword evidence="1" id="KW-0418">Kinase</keyword>
<comment type="caution">
    <text evidence="1">The sequence shown here is derived from an EMBL/GenBank/DDBJ whole genome shotgun (WGS) entry which is preliminary data.</text>
</comment>
<accession>A0A5C6SAM9</accession>
<name>A0A5C6SAM9_9RHOB</name>
<dbReference type="InterPro" id="IPR017437">
    <property type="entry name" value="ATP-NAD_kinase_PpnK-typ_C"/>
</dbReference>
<reference evidence="1 2" key="1">
    <citation type="submission" date="2019-08" db="EMBL/GenBank/DDBJ databases">
        <authorList>
            <person name="Ye J."/>
        </authorList>
    </citation>
    <scope>NUCLEOTIDE SEQUENCE [LARGE SCALE GENOMIC DNA]</scope>
    <source>
        <strain evidence="1 2">TK008</strain>
    </source>
</reference>
<dbReference type="PANTHER" id="PTHR20275:SF0">
    <property type="entry name" value="NAD KINASE"/>
    <property type="match status" value="1"/>
</dbReference>
<dbReference type="AlphaFoldDB" id="A0A5C6SAM9"/>
<dbReference type="SUPFAM" id="SSF111331">
    <property type="entry name" value="NAD kinase/diacylglycerol kinase-like"/>
    <property type="match status" value="1"/>
</dbReference>